<keyword evidence="6" id="KW-1185">Reference proteome</keyword>
<feature type="repeat" description="ANK" evidence="3">
    <location>
        <begin position="320"/>
        <end position="353"/>
    </location>
</feature>
<organism evidence="4 6">
    <name type="scientific">Legionella feeleii</name>
    <dbReference type="NCBI Taxonomy" id="453"/>
    <lineage>
        <taxon>Bacteria</taxon>
        <taxon>Pseudomonadati</taxon>
        <taxon>Pseudomonadota</taxon>
        <taxon>Gammaproteobacteria</taxon>
        <taxon>Legionellales</taxon>
        <taxon>Legionellaceae</taxon>
        <taxon>Legionella</taxon>
    </lineage>
</organism>
<dbReference type="SMART" id="SM00248">
    <property type="entry name" value="ANK"/>
    <property type="match status" value="6"/>
</dbReference>
<dbReference type="PANTHER" id="PTHR24198:SF165">
    <property type="entry name" value="ANKYRIN REPEAT-CONTAINING PROTEIN-RELATED"/>
    <property type="match status" value="1"/>
</dbReference>
<dbReference type="PRINTS" id="PR01415">
    <property type="entry name" value="ANKYRIN"/>
</dbReference>
<dbReference type="STRING" id="453.Lfee_0449"/>
<gene>
    <name evidence="4" type="ORF">Lfee_0449</name>
    <name evidence="5" type="ORF">NCTC12022_02061</name>
</gene>
<reference evidence="4 6" key="1">
    <citation type="submission" date="2015-11" db="EMBL/GenBank/DDBJ databases">
        <title>Genomic analysis of 38 Legionella species identifies large and diverse effector repertoires.</title>
        <authorList>
            <person name="Burstein D."/>
            <person name="Amaro F."/>
            <person name="Zusman T."/>
            <person name="Lifshitz Z."/>
            <person name="Cohen O."/>
            <person name="Gilbert J.A."/>
            <person name="Pupko T."/>
            <person name="Shuman H.A."/>
            <person name="Segal G."/>
        </authorList>
    </citation>
    <scope>NUCLEOTIDE SEQUENCE [LARGE SCALE GENOMIC DNA]</scope>
    <source>
        <strain evidence="4 6">WO-44C</strain>
    </source>
</reference>
<dbReference type="RefSeq" id="WP_058443671.1">
    <property type="nucleotide sequence ID" value="NZ_CAAAHT010000012.1"/>
</dbReference>
<keyword evidence="2 3" id="KW-0040">ANK repeat</keyword>
<accession>A0A0W0U5H4</accession>
<evidence type="ECO:0000313" key="7">
    <source>
        <dbReference type="Proteomes" id="UP000251942"/>
    </source>
</evidence>
<dbReference type="Proteomes" id="UP000054698">
    <property type="component" value="Unassembled WGS sequence"/>
</dbReference>
<dbReference type="SUPFAM" id="SSF48403">
    <property type="entry name" value="Ankyrin repeat"/>
    <property type="match status" value="2"/>
</dbReference>
<dbReference type="PATRIC" id="fig|453.4.peg.486"/>
<name>A0A0W0U5H4_9GAMM</name>
<dbReference type="PANTHER" id="PTHR24198">
    <property type="entry name" value="ANKYRIN REPEAT AND PROTEIN KINASE DOMAIN-CONTAINING PROTEIN"/>
    <property type="match status" value="1"/>
</dbReference>
<evidence type="ECO:0000256" key="1">
    <source>
        <dbReference type="ARBA" id="ARBA00022737"/>
    </source>
</evidence>
<dbReference type="PROSITE" id="PS50088">
    <property type="entry name" value="ANK_REPEAT"/>
    <property type="match status" value="3"/>
</dbReference>
<evidence type="ECO:0000256" key="2">
    <source>
        <dbReference type="ARBA" id="ARBA00023043"/>
    </source>
</evidence>
<feature type="repeat" description="ANK" evidence="3">
    <location>
        <begin position="110"/>
        <end position="142"/>
    </location>
</feature>
<evidence type="ECO:0000313" key="6">
    <source>
        <dbReference type="Proteomes" id="UP000054698"/>
    </source>
</evidence>
<proteinExistence type="predicted"/>
<sequence>MEFNALYEELGLNSKQSDEERVQILAQWCYEKVSRDIRFTDKPEENYDNYEELATDYLEEFLINIPQDLGKEVDAFEGRNTIQAAAFLGLDQVITSLNPQRDLLNKPDAQGNTPLHIAALAGHFYTVSVLLDLGAAFDNANKQSQLPIFSALVMPMLYEDDLKEKKIRIFRLLREKSPKTLGHQDIGGDTVLQLMAIHDFSTLLAEVLKTNPELALIKNNYFCYPIHTAILNNKTDCVRILIAMKQAATLADSKGRLALHYAARYSNKDITILCCEASKDLNVLDGRGRTAIMLAAQAGNNAALNVLVDKGADVHAIDSEGYSALHYAVLAGHLETVRWLLANTTIDINAPDSKQQTPLALCNTPEKIQIKNLLLERGAI</sequence>
<protein>
    <submittedName>
        <fullName evidence="4">Ankyrin repeat protein</fullName>
    </submittedName>
</protein>
<dbReference type="Gene3D" id="1.25.40.20">
    <property type="entry name" value="Ankyrin repeat-containing domain"/>
    <property type="match status" value="1"/>
</dbReference>
<keyword evidence="1" id="KW-0677">Repeat</keyword>
<dbReference type="EMBL" id="LNYB01000016">
    <property type="protein sequence ID" value="KTD03093.1"/>
    <property type="molecule type" value="Genomic_DNA"/>
</dbReference>
<evidence type="ECO:0000313" key="5">
    <source>
        <dbReference type="EMBL" id="SPX61321.1"/>
    </source>
</evidence>
<feature type="repeat" description="ANK" evidence="3">
    <location>
        <begin position="287"/>
        <end position="319"/>
    </location>
</feature>
<dbReference type="Pfam" id="PF12796">
    <property type="entry name" value="Ank_2"/>
    <property type="match status" value="1"/>
</dbReference>
<dbReference type="InterPro" id="IPR002110">
    <property type="entry name" value="Ankyrin_rpt"/>
</dbReference>
<dbReference type="PROSITE" id="PS50297">
    <property type="entry name" value="ANK_REP_REGION"/>
    <property type="match status" value="3"/>
</dbReference>
<dbReference type="Pfam" id="PF00023">
    <property type="entry name" value="Ank"/>
    <property type="match status" value="1"/>
</dbReference>
<reference evidence="5 7" key="2">
    <citation type="submission" date="2018-06" db="EMBL/GenBank/DDBJ databases">
        <authorList>
            <consortium name="Pathogen Informatics"/>
            <person name="Doyle S."/>
        </authorList>
    </citation>
    <scope>NUCLEOTIDE SEQUENCE [LARGE SCALE GENOMIC DNA]</scope>
    <source>
        <strain evidence="5 7">NCTC12022</strain>
    </source>
</reference>
<evidence type="ECO:0000313" key="4">
    <source>
        <dbReference type="EMBL" id="KTD03093.1"/>
    </source>
</evidence>
<dbReference type="EMBL" id="UASS01000018">
    <property type="protein sequence ID" value="SPX61321.1"/>
    <property type="molecule type" value="Genomic_DNA"/>
</dbReference>
<evidence type="ECO:0000256" key="3">
    <source>
        <dbReference type="PROSITE-ProRule" id="PRU00023"/>
    </source>
</evidence>
<dbReference type="Proteomes" id="UP000251942">
    <property type="component" value="Unassembled WGS sequence"/>
</dbReference>
<dbReference type="InterPro" id="IPR036770">
    <property type="entry name" value="Ankyrin_rpt-contain_sf"/>
</dbReference>
<dbReference type="AlphaFoldDB" id="A0A0W0U5H4"/>